<dbReference type="InterPro" id="IPR032675">
    <property type="entry name" value="LRR_dom_sf"/>
</dbReference>
<sequence length="111" mass="12410">QDLAALASAAQASHLDSLQQLDVAYNDTVPDEAWSLLFESVPALKNIAELDISLRPASARDCGPWFIHLISNIPKLPLLKELGMQRWTLSTAEQQQLNRLCKENNISIHYD</sequence>
<comment type="caution">
    <text evidence="1">The sequence shown here is derived from an EMBL/GenBank/DDBJ whole genome shotgun (WGS) entry which is preliminary data.</text>
</comment>
<evidence type="ECO:0000313" key="1">
    <source>
        <dbReference type="EMBL" id="CAI9532904.1"/>
    </source>
</evidence>
<evidence type="ECO:0000313" key="2">
    <source>
        <dbReference type="Proteomes" id="UP001162483"/>
    </source>
</evidence>
<dbReference type="InterPro" id="IPR042419">
    <property type="entry name" value="LRC31"/>
</dbReference>
<accession>A0ABN9ABT0</accession>
<dbReference type="PANTHER" id="PTHR24109">
    <property type="entry name" value="LEUCINE-RICH REPEAT-CONTAINING PROTEIN 31"/>
    <property type="match status" value="1"/>
</dbReference>
<dbReference type="SUPFAM" id="SSF52047">
    <property type="entry name" value="RNI-like"/>
    <property type="match status" value="1"/>
</dbReference>
<proteinExistence type="predicted"/>
<feature type="non-terminal residue" evidence="1">
    <location>
        <position position="1"/>
    </location>
</feature>
<gene>
    <name evidence="1" type="ORF">SPARVUS_LOCUS300892</name>
</gene>
<reference evidence="1" key="1">
    <citation type="submission" date="2023-05" db="EMBL/GenBank/DDBJ databases">
        <authorList>
            <person name="Stuckert A."/>
        </authorList>
    </citation>
    <scope>NUCLEOTIDE SEQUENCE</scope>
</reference>
<keyword evidence="2" id="KW-1185">Reference proteome</keyword>
<dbReference type="PANTHER" id="PTHR24109:SF3">
    <property type="entry name" value="LEUCINE-RICH REPEAT-CONTAINING PROTEIN 31"/>
    <property type="match status" value="1"/>
</dbReference>
<dbReference type="EMBL" id="CATNWA010000092">
    <property type="protein sequence ID" value="CAI9532904.1"/>
    <property type="molecule type" value="Genomic_DNA"/>
</dbReference>
<protein>
    <submittedName>
        <fullName evidence="1">Uncharacterized protein</fullName>
    </submittedName>
</protein>
<dbReference type="Gene3D" id="3.80.10.10">
    <property type="entry name" value="Ribonuclease Inhibitor"/>
    <property type="match status" value="1"/>
</dbReference>
<dbReference type="Proteomes" id="UP001162483">
    <property type="component" value="Unassembled WGS sequence"/>
</dbReference>
<organism evidence="1 2">
    <name type="scientific">Staurois parvus</name>
    <dbReference type="NCBI Taxonomy" id="386267"/>
    <lineage>
        <taxon>Eukaryota</taxon>
        <taxon>Metazoa</taxon>
        <taxon>Chordata</taxon>
        <taxon>Craniata</taxon>
        <taxon>Vertebrata</taxon>
        <taxon>Euteleostomi</taxon>
        <taxon>Amphibia</taxon>
        <taxon>Batrachia</taxon>
        <taxon>Anura</taxon>
        <taxon>Neobatrachia</taxon>
        <taxon>Ranoidea</taxon>
        <taxon>Ranidae</taxon>
        <taxon>Staurois</taxon>
    </lineage>
</organism>
<name>A0ABN9ABT0_9NEOB</name>